<evidence type="ECO:0000256" key="6">
    <source>
        <dbReference type="ARBA" id="ARBA00011542"/>
    </source>
</evidence>
<dbReference type="GO" id="GO:0005791">
    <property type="term" value="C:rough endoplasmic reticulum"/>
    <property type="evidence" value="ECO:0007669"/>
    <property type="project" value="UniProtKB-SubCell"/>
</dbReference>
<dbReference type="InterPro" id="IPR018271">
    <property type="entry name" value="Ribosomal_uS14_CS"/>
</dbReference>
<evidence type="ECO:0000256" key="2">
    <source>
        <dbReference type="ARBA" id="ARBA00004427"/>
    </source>
</evidence>
<dbReference type="Pfam" id="PF00410">
    <property type="entry name" value="Ribosomal_S8"/>
    <property type="match status" value="1"/>
</dbReference>
<evidence type="ECO:0000256" key="4">
    <source>
        <dbReference type="ARBA" id="ARBA00006471"/>
    </source>
</evidence>
<dbReference type="FunFam" id="3.30.1370.30:FF:000002">
    <property type="entry name" value="30S ribosomal protein S8"/>
    <property type="match status" value="1"/>
</dbReference>
<comment type="similarity">
    <text evidence="5">Belongs to the universal ribosomal protein uS14 family.</text>
</comment>
<reference evidence="11" key="1">
    <citation type="submission" date="2020-11" db="EMBL/GenBank/DDBJ databases">
        <authorList>
            <person name="Tran Van P."/>
        </authorList>
    </citation>
    <scope>NUCLEOTIDE SEQUENCE</scope>
</reference>
<evidence type="ECO:0000256" key="5">
    <source>
        <dbReference type="ARBA" id="ARBA00009083"/>
    </source>
</evidence>
<evidence type="ECO:0000256" key="10">
    <source>
        <dbReference type="ARBA" id="ARBA00035455"/>
    </source>
</evidence>
<dbReference type="Gene3D" id="3.30.1370.30">
    <property type="match status" value="1"/>
</dbReference>
<dbReference type="PANTHER" id="PTHR19836">
    <property type="entry name" value="30S RIBOSOMAL PROTEIN S14"/>
    <property type="match status" value="1"/>
</dbReference>
<dbReference type="PANTHER" id="PTHR19836:SF19">
    <property type="entry name" value="SMALL RIBOSOMAL SUBUNIT PROTEIN US14M"/>
    <property type="match status" value="1"/>
</dbReference>
<name>A0A7R9FU88_9CRUS</name>
<keyword evidence="12" id="KW-1185">Reference proteome</keyword>
<accession>A0A7R9FU88</accession>
<comment type="subcellular location">
    <subcellularLocation>
        <location evidence="3">Cytoplasm</location>
        <location evidence="3">Cytosol</location>
    </subcellularLocation>
    <subcellularLocation>
        <location evidence="2">Rough endoplasmic reticulum</location>
    </subcellularLocation>
</comment>
<comment type="subunit">
    <text evidence="6">Component of the 40S small ribosomal subunit.</text>
</comment>
<dbReference type="NCBIfam" id="NF006477">
    <property type="entry name" value="PRK08881.1"/>
    <property type="match status" value="1"/>
</dbReference>
<evidence type="ECO:0000313" key="11">
    <source>
        <dbReference type="EMBL" id="CAD7255444.1"/>
    </source>
</evidence>
<evidence type="ECO:0000256" key="8">
    <source>
        <dbReference type="ARBA" id="ARBA00023274"/>
    </source>
</evidence>
<dbReference type="InterPro" id="IPR035987">
    <property type="entry name" value="Ribosomal_uS8_sf"/>
</dbReference>
<evidence type="ECO:0000256" key="1">
    <source>
        <dbReference type="ARBA" id="ARBA00002569"/>
    </source>
</evidence>
<sequence>MAAMAKKSIEARQRKRERLVAQYADKRKALKDAGELTLLDKLPKNSSKVRLRNRCALTGRPRGYIRMFGISRITFRDLASQDPIADYLTRIRNAQAANHRFVEIPASNLKKKITEILYEKGYILKYKFEDEGFGGQGVIKIALKYDAASKTPVIKSLKRVSTPGLRQYSGSQ</sequence>
<evidence type="ECO:0000313" key="12">
    <source>
        <dbReference type="Proteomes" id="UP000677054"/>
    </source>
</evidence>
<dbReference type="InterPro" id="IPR000630">
    <property type="entry name" value="Ribosomal_uS8"/>
</dbReference>
<dbReference type="SUPFAM" id="SSF57716">
    <property type="entry name" value="Glucocorticoid receptor-like (DNA-binding domain)"/>
    <property type="match status" value="1"/>
</dbReference>
<evidence type="ECO:0000256" key="7">
    <source>
        <dbReference type="ARBA" id="ARBA00022980"/>
    </source>
</evidence>
<dbReference type="EMBL" id="LR926927">
    <property type="protein sequence ID" value="CAD7255444.1"/>
    <property type="molecule type" value="Genomic_DNA"/>
</dbReference>
<dbReference type="GO" id="GO:0006412">
    <property type="term" value="P:translation"/>
    <property type="evidence" value="ECO:0007669"/>
    <property type="project" value="InterPro"/>
</dbReference>
<dbReference type="OrthoDB" id="413436at2759"/>
<evidence type="ECO:0000256" key="3">
    <source>
        <dbReference type="ARBA" id="ARBA00004514"/>
    </source>
</evidence>
<keyword evidence="8" id="KW-0687">Ribonucleoprotein</keyword>
<dbReference type="EMBL" id="CAJPEV010027409">
    <property type="protein sequence ID" value="CAG0908830.1"/>
    <property type="molecule type" value="Genomic_DNA"/>
</dbReference>
<comment type="function">
    <text evidence="1">One of the primary rRNA binding proteins, it binds directly to 16S rRNA central domain where it helps coordinate assembly of the platform of the 30S subunit.</text>
</comment>
<gene>
    <name evidence="11" type="ORF">DSTB1V02_LOCUS15189</name>
</gene>
<dbReference type="Proteomes" id="UP000677054">
    <property type="component" value="Unassembled WGS sequence"/>
</dbReference>
<organism evidence="11">
    <name type="scientific">Darwinula stevensoni</name>
    <dbReference type="NCBI Taxonomy" id="69355"/>
    <lineage>
        <taxon>Eukaryota</taxon>
        <taxon>Metazoa</taxon>
        <taxon>Ecdysozoa</taxon>
        <taxon>Arthropoda</taxon>
        <taxon>Crustacea</taxon>
        <taxon>Oligostraca</taxon>
        <taxon>Ostracoda</taxon>
        <taxon>Podocopa</taxon>
        <taxon>Podocopida</taxon>
        <taxon>Darwinulocopina</taxon>
        <taxon>Darwinuloidea</taxon>
        <taxon>Darwinulidae</taxon>
        <taxon>Darwinula</taxon>
    </lineage>
</organism>
<dbReference type="AlphaFoldDB" id="A0A7R9FU88"/>
<feature type="non-terminal residue" evidence="11">
    <location>
        <position position="1"/>
    </location>
</feature>
<protein>
    <recommendedName>
        <fullName evidence="9">Small ribosomal subunit protein uS14</fullName>
    </recommendedName>
    <alternativeName>
        <fullName evidence="10">40S ribosomal protein S29</fullName>
    </alternativeName>
</protein>
<dbReference type="GO" id="GO:0003735">
    <property type="term" value="F:structural constituent of ribosome"/>
    <property type="evidence" value="ECO:0007669"/>
    <property type="project" value="InterPro"/>
</dbReference>
<dbReference type="Gene3D" id="1.10.287.1480">
    <property type="match status" value="1"/>
</dbReference>
<dbReference type="SUPFAM" id="SSF56047">
    <property type="entry name" value="Ribosomal protein S8"/>
    <property type="match status" value="1"/>
</dbReference>
<dbReference type="GO" id="GO:0015935">
    <property type="term" value="C:small ribosomal subunit"/>
    <property type="evidence" value="ECO:0007669"/>
    <property type="project" value="TreeGrafter"/>
</dbReference>
<dbReference type="PROSITE" id="PS00527">
    <property type="entry name" value="RIBOSOMAL_S14"/>
    <property type="match status" value="1"/>
</dbReference>
<comment type="similarity">
    <text evidence="4">Belongs to the universal ribosomal protein uS8 family.</text>
</comment>
<proteinExistence type="inferred from homology"/>
<dbReference type="GO" id="GO:0005829">
    <property type="term" value="C:cytosol"/>
    <property type="evidence" value="ECO:0007669"/>
    <property type="project" value="UniProtKB-SubCell"/>
</dbReference>
<dbReference type="InterPro" id="IPR001209">
    <property type="entry name" value="Ribosomal_uS14"/>
</dbReference>
<evidence type="ECO:0000256" key="9">
    <source>
        <dbReference type="ARBA" id="ARBA00035167"/>
    </source>
</evidence>
<keyword evidence="7" id="KW-0689">Ribosomal protein</keyword>